<keyword evidence="3" id="KW-0732">Signal</keyword>
<keyword evidence="2" id="KW-0812">Transmembrane</keyword>
<evidence type="ECO:0000256" key="1">
    <source>
        <dbReference type="SAM" id="MobiDB-lite"/>
    </source>
</evidence>
<sequence length="538" mass="53625">MATPRTARWAAAGVIGSVALGAGLAPAAVAGTPDGAVPPRMALSLEGDRLALDLRSAPDSTASQDTTVPADLEIGQDGTGSPAWDTSGIPAGTPVDWALTGIEGPGDLTVSEAADGPDAPPVRFDSTDGLPDVWHLPATTEGDTRWAFTRPGEYRLTSRATALLPGGGTATAETEWTVRVAAAPARTPVGPDAPTTPLPSPSAGPPTALLPGRTPQSPPADPPGAPLLARKSTTHSAAGRAASADAPSGSDAIATGRTVIDDGHVDAIAGKMVNGTLRTLFKDSRDPAHVVWREPSSVILHVNPAAKEKVPADRAYAFLGTAGKAFWLIPQVQKPGVVWAGWNTESLRGSALEGPVDLRLTKVAGPGPLAIWETAGLGGAQVLYNSADGLPDGRKVNLGVHAHANWGFAEEGVYRVTFQLAGRLASGASATDTRTYTFAVGDVDPNAVTPGTATGDGDGGGKSGPGARPGATATPPAGSGSGTGKGGPAGPDEAAPGGSLAHTGGGPALPLALGAGVLVVVGGAAITATRARRRTARP</sequence>
<accession>A0A6G9GSU1</accession>
<feature type="compositionally biased region" description="Low complexity" evidence="1">
    <location>
        <begin position="236"/>
        <end position="253"/>
    </location>
</feature>
<feature type="compositionally biased region" description="Gly residues" evidence="1">
    <location>
        <begin position="479"/>
        <end position="489"/>
    </location>
</feature>
<dbReference type="NCBIfam" id="TIGR03769">
    <property type="entry name" value="P_ac_wall_RPT"/>
    <property type="match status" value="1"/>
</dbReference>
<dbReference type="AlphaFoldDB" id="A0A6G9GSU1"/>
<feature type="compositionally biased region" description="Pro residues" evidence="1">
    <location>
        <begin position="216"/>
        <end position="225"/>
    </location>
</feature>
<keyword evidence="5" id="KW-1185">Reference proteome</keyword>
<feature type="chain" id="PRO_5026130908" description="Cell wall protein" evidence="3">
    <location>
        <begin position="28"/>
        <end position="538"/>
    </location>
</feature>
<dbReference type="Proteomes" id="UP000501179">
    <property type="component" value="Chromosome"/>
</dbReference>
<dbReference type="KEGG" id="slia:HA039_01120"/>
<name>A0A6G9GSU1_9ACTN</name>
<feature type="signal peptide" evidence="3">
    <location>
        <begin position="1"/>
        <end position="27"/>
    </location>
</feature>
<dbReference type="InterPro" id="IPR022435">
    <property type="entry name" value="Surface-anchored_actinobac"/>
</dbReference>
<feature type="region of interest" description="Disordered" evidence="1">
    <location>
        <begin position="184"/>
        <end position="253"/>
    </location>
</feature>
<reference evidence="4 5" key="1">
    <citation type="submission" date="2020-03" db="EMBL/GenBank/DDBJ databases">
        <title>A novel species.</title>
        <authorList>
            <person name="Gao J."/>
        </authorList>
    </citation>
    <scope>NUCLEOTIDE SEQUENCE [LARGE SCALE GENOMIC DNA]</scope>
    <source>
        <strain evidence="4 5">QMT-12</strain>
    </source>
</reference>
<evidence type="ECO:0008006" key="6">
    <source>
        <dbReference type="Google" id="ProtNLM"/>
    </source>
</evidence>
<evidence type="ECO:0000256" key="3">
    <source>
        <dbReference type="SAM" id="SignalP"/>
    </source>
</evidence>
<organism evidence="4 5">
    <name type="scientific">Streptomyces liangshanensis</name>
    <dbReference type="NCBI Taxonomy" id="2717324"/>
    <lineage>
        <taxon>Bacteria</taxon>
        <taxon>Bacillati</taxon>
        <taxon>Actinomycetota</taxon>
        <taxon>Actinomycetes</taxon>
        <taxon>Kitasatosporales</taxon>
        <taxon>Streptomycetaceae</taxon>
        <taxon>Streptomyces</taxon>
    </lineage>
</organism>
<keyword evidence="2" id="KW-0472">Membrane</keyword>
<evidence type="ECO:0000313" key="4">
    <source>
        <dbReference type="EMBL" id="QIQ01081.1"/>
    </source>
</evidence>
<dbReference type="InterPro" id="IPR022395">
    <property type="entry name" value="CHP03773_ABC_transptr-like"/>
</dbReference>
<protein>
    <recommendedName>
        <fullName evidence="6">Cell wall protein</fullName>
    </recommendedName>
</protein>
<feature type="compositionally biased region" description="Pro residues" evidence="1">
    <location>
        <begin position="194"/>
        <end position="204"/>
    </location>
</feature>
<feature type="transmembrane region" description="Helical" evidence="2">
    <location>
        <begin position="508"/>
        <end position="528"/>
    </location>
</feature>
<evidence type="ECO:0000256" key="2">
    <source>
        <dbReference type="SAM" id="Phobius"/>
    </source>
</evidence>
<gene>
    <name evidence="4" type="ORF">HA039_01120</name>
</gene>
<feature type="compositionally biased region" description="Gly residues" evidence="1">
    <location>
        <begin position="454"/>
        <end position="464"/>
    </location>
</feature>
<feature type="region of interest" description="Disordered" evidence="1">
    <location>
        <begin position="441"/>
        <end position="507"/>
    </location>
</feature>
<feature type="compositionally biased region" description="Low complexity" evidence="1">
    <location>
        <begin position="465"/>
        <end position="478"/>
    </location>
</feature>
<evidence type="ECO:0000313" key="5">
    <source>
        <dbReference type="Proteomes" id="UP000501179"/>
    </source>
</evidence>
<dbReference type="NCBIfam" id="TIGR03773">
    <property type="entry name" value="anch_rpt_wall"/>
    <property type="match status" value="1"/>
</dbReference>
<dbReference type="EMBL" id="CP050177">
    <property type="protein sequence ID" value="QIQ01081.1"/>
    <property type="molecule type" value="Genomic_DNA"/>
</dbReference>
<dbReference type="NCBIfam" id="NF038134">
    <property type="entry name" value="choice_anch_M"/>
    <property type="match status" value="2"/>
</dbReference>
<keyword evidence="2" id="KW-1133">Transmembrane helix</keyword>
<dbReference type="RefSeq" id="WP_167022390.1">
    <property type="nucleotide sequence ID" value="NZ_CP050177.1"/>
</dbReference>
<proteinExistence type="predicted"/>